<evidence type="ECO:0008006" key="2">
    <source>
        <dbReference type="Google" id="ProtNLM"/>
    </source>
</evidence>
<dbReference type="SUPFAM" id="SSF56281">
    <property type="entry name" value="Metallo-hydrolase/oxidoreductase"/>
    <property type="match status" value="1"/>
</dbReference>
<reference evidence="1" key="1">
    <citation type="submission" date="2022-04" db="EMBL/GenBank/DDBJ databases">
        <title>Tomato heritable bacteria conferring resistance against bacterial wilt.</title>
        <authorList>
            <person name="Yin J."/>
        </authorList>
    </citation>
    <scope>NUCLEOTIDE SEQUENCE</scope>
    <source>
        <strain evidence="1">Cra20</strain>
    </source>
</reference>
<evidence type="ECO:0000313" key="1">
    <source>
        <dbReference type="EMBL" id="MDT8758459.1"/>
    </source>
</evidence>
<protein>
    <recommendedName>
        <fullName evidence="2">Metallo-beta-lactamase domain-containing protein</fullName>
    </recommendedName>
</protein>
<dbReference type="PANTHER" id="PTHR30619">
    <property type="entry name" value="DNA INTERNALIZATION/COMPETENCE PROTEIN COMEC/REC2"/>
    <property type="match status" value="1"/>
</dbReference>
<accession>A0ABU3N1N7</accession>
<dbReference type="EMBL" id="JALMLT010000001">
    <property type="protein sequence ID" value="MDT8758459.1"/>
    <property type="molecule type" value="Genomic_DNA"/>
</dbReference>
<name>A0ABU3N1N7_9SPHN</name>
<dbReference type="PANTHER" id="PTHR30619:SF1">
    <property type="entry name" value="RECOMBINATION PROTEIN 2"/>
    <property type="match status" value="1"/>
</dbReference>
<comment type="caution">
    <text evidence="1">The sequence shown here is derived from an EMBL/GenBank/DDBJ whole genome shotgun (WGS) entry which is preliminary data.</text>
</comment>
<sequence length="412" mass="44555">MATTSVTGRVLYTGQGMCNTIEVYDGTTLTYLALIDFGSEKDSTNVRTLTLPKLIQTVKNRGKIDLMIVSHSDRDHWKFIPELLDGLPTTVKIAQAVFGIGDWTKDKATTFRAQVVGRMETGKSVTIITAAKTSIADTVKAWIKVPDGPTFNLLAGSVVESDVVKGGSSVVETNTASLVIRCLYKGNYLVFLGDATRITLRYINDKMGGHSFSGTGFMMTAPHHGALATLGGTLEDLKTLTEAVEPECAVASAQFRVNFNHPNACVMATMCEYAGKNAYPKTGTHTCVVNFAETGLCTTNDIYKDLVKAKSTSHISEWYVLNTDLNLFTTISTTSSIVHWYFRMNTDGSTEVSTEVAATGIEAMFREMAAQPAFDAESFFVGDIPAAFRSATLEPTTASPRARAPRSPLPEG</sequence>
<organism evidence="1">
    <name type="scientific">Sphingomonas psychrotolerans</name>
    <dbReference type="NCBI Taxonomy" id="1327635"/>
    <lineage>
        <taxon>Bacteria</taxon>
        <taxon>Pseudomonadati</taxon>
        <taxon>Pseudomonadota</taxon>
        <taxon>Alphaproteobacteria</taxon>
        <taxon>Sphingomonadales</taxon>
        <taxon>Sphingomonadaceae</taxon>
        <taxon>Sphingomonas</taxon>
    </lineage>
</organism>
<dbReference type="Gene3D" id="3.60.15.10">
    <property type="entry name" value="Ribonuclease Z/Hydroxyacylglutathione hydrolase-like"/>
    <property type="match status" value="1"/>
</dbReference>
<dbReference type="InterPro" id="IPR052159">
    <property type="entry name" value="Competence_DNA_uptake"/>
</dbReference>
<dbReference type="InterPro" id="IPR036866">
    <property type="entry name" value="RibonucZ/Hydroxyglut_hydro"/>
</dbReference>
<proteinExistence type="predicted"/>
<gene>
    <name evidence="1" type="ORF">MZO42_07100</name>
</gene>